<organism evidence="1 2">
    <name type="scientific">Mycena metata</name>
    <dbReference type="NCBI Taxonomy" id="1033252"/>
    <lineage>
        <taxon>Eukaryota</taxon>
        <taxon>Fungi</taxon>
        <taxon>Dikarya</taxon>
        <taxon>Basidiomycota</taxon>
        <taxon>Agaricomycotina</taxon>
        <taxon>Agaricomycetes</taxon>
        <taxon>Agaricomycetidae</taxon>
        <taxon>Agaricales</taxon>
        <taxon>Marasmiineae</taxon>
        <taxon>Mycenaceae</taxon>
        <taxon>Mycena</taxon>
    </lineage>
</organism>
<name>A0AAD7IQP4_9AGAR</name>
<dbReference type="EMBL" id="JARKIB010000076">
    <property type="protein sequence ID" value="KAJ7747532.1"/>
    <property type="molecule type" value="Genomic_DNA"/>
</dbReference>
<comment type="caution">
    <text evidence="1">The sequence shown here is derived from an EMBL/GenBank/DDBJ whole genome shotgun (WGS) entry which is preliminary data.</text>
</comment>
<reference evidence="1" key="1">
    <citation type="submission" date="2023-03" db="EMBL/GenBank/DDBJ databases">
        <title>Massive genome expansion in bonnet fungi (Mycena s.s.) driven by repeated elements and novel gene families across ecological guilds.</title>
        <authorList>
            <consortium name="Lawrence Berkeley National Laboratory"/>
            <person name="Harder C.B."/>
            <person name="Miyauchi S."/>
            <person name="Viragh M."/>
            <person name="Kuo A."/>
            <person name="Thoen E."/>
            <person name="Andreopoulos B."/>
            <person name="Lu D."/>
            <person name="Skrede I."/>
            <person name="Drula E."/>
            <person name="Henrissat B."/>
            <person name="Morin E."/>
            <person name="Kohler A."/>
            <person name="Barry K."/>
            <person name="LaButti K."/>
            <person name="Morin E."/>
            <person name="Salamov A."/>
            <person name="Lipzen A."/>
            <person name="Mereny Z."/>
            <person name="Hegedus B."/>
            <person name="Baldrian P."/>
            <person name="Stursova M."/>
            <person name="Weitz H."/>
            <person name="Taylor A."/>
            <person name="Grigoriev I.V."/>
            <person name="Nagy L.G."/>
            <person name="Martin F."/>
            <person name="Kauserud H."/>
        </authorList>
    </citation>
    <scope>NUCLEOTIDE SEQUENCE</scope>
    <source>
        <strain evidence="1">CBHHK182m</strain>
    </source>
</reference>
<proteinExistence type="predicted"/>
<evidence type="ECO:0000313" key="2">
    <source>
        <dbReference type="Proteomes" id="UP001215598"/>
    </source>
</evidence>
<sequence length="199" mass="22996">MDGPQHTSLIHYIGRFFLSIRPSVFKPLLAFREQLGLPFHQGDSPLDFIADPARQRLGLNTEVVATRVVTQWTRRTRVSLLNGEWWPTYIALIQTMIQQCHHPSLKVVAELATLDLSQLCERMPDPQAHHYLHTRLGMRSGLFDDIVKWLKACPDPPLEVISFWEQQAVGIHRCIRNLEGEMGFTDDTNSLIRKFDYYS</sequence>
<keyword evidence="2" id="KW-1185">Reference proteome</keyword>
<evidence type="ECO:0000313" key="1">
    <source>
        <dbReference type="EMBL" id="KAJ7747532.1"/>
    </source>
</evidence>
<protein>
    <submittedName>
        <fullName evidence="1">Uncharacterized protein</fullName>
    </submittedName>
</protein>
<dbReference type="Proteomes" id="UP001215598">
    <property type="component" value="Unassembled WGS sequence"/>
</dbReference>
<dbReference type="AlphaFoldDB" id="A0AAD7IQP4"/>
<accession>A0AAD7IQP4</accession>
<gene>
    <name evidence="1" type="ORF">B0H16DRAFT_1692407</name>
</gene>